<dbReference type="Proteomes" id="UP000215914">
    <property type="component" value="Unassembled WGS sequence"/>
</dbReference>
<organism evidence="1 2">
    <name type="scientific">Helianthus annuus</name>
    <name type="common">Common sunflower</name>
    <dbReference type="NCBI Taxonomy" id="4232"/>
    <lineage>
        <taxon>Eukaryota</taxon>
        <taxon>Viridiplantae</taxon>
        <taxon>Streptophyta</taxon>
        <taxon>Embryophyta</taxon>
        <taxon>Tracheophyta</taxon>
        <taxon>Spermatophyta</taxon>
        <taxon>Magnoliopsida</taxon>
        <taxon>eudicotyledons</taxon>
        <taxon>Gunneridae</taxon>
        <taxon>Pentapetalae</taxon>
        <taxon>asterids</taxon>
        <taxon>campanulids</taxon>
        <taxon>Asterales</taxon>
        <taxon>Asteraceae</taxon>
        <taxon>Asteroideae</taxon>
        <taxon>Heliantheae alliance</taxon>
        <taxon>Heliantheae</taxon>
        <taxon>Helianthus</taxon>
    </lineage>
</organism>
<reference evidence="1" key="2">
    <citation type="submission" date="2020-06" db="EMBL/GenBank/DDBJ databases">
        <title>Helianthus annuus Genome sequencing and assembly Release 2.</title>
        <authorList>
            <person name="Gouzy J."/>
            <person name="Langlade N."/>
            <person name="Munos S."/>
        </authorList>
    </citation>
    <scope>NUCLEOTIDE SEQUENCE</scope>
    <source>
        <tissue evidence="1">Leaves</tissue>
    </source>
</reference>
<reference evidence="1" key="1">
    <citation type="journal article" date="2017" name="Nature">
        <title>The sunflower genome provides insights into oil metabolism, flowering and Asterid evolution.</title>
        <authorList>
            <person name="Badouin H."/>
            <person name="Gouzy J."/>
            <person name="Grassa C.J."/>
            <person name="Murat F."/>
            <person name="Staton S.E."/>
            <person name="Cottret L."/>
            <person name="Lelandais-Briere C."/>
            <person name="Owens G.L."/>
            <person name="Carrere S."/>
            <person name="Mayjonade B."/>
            <person name="Legrand L."/>
            <person name="Gill N."/>
            <person name="Kane N.C."/>
            <person name="Bowers J.E."/>
            <person name="Hubner S."/>
            <person name="Bellec A."/>
            <person name="Berard A."/>
            <person name="Berges H."/>
            <person name="Blanchet N."/>
            <person name="Boniface M.C."/>
            <person name="Brunel D."/>
            <person name="Catrice O."/>
            <person name="Chaidir N."/>
            <person name="Claudel C."/>
            <person name="Donnadieu C."/>
            <person name="Faraut T."/>
            <person name="Fievet G."/>
            <person name="Helmstetter N."/>
            <person name="King M."/>
            <person name="Knapp S.J."/>
            <person name="Lai Z."/>
            <person name="Le Paslier M.C."/>
            <person name="Lippi Y."/>
            <person name="Lorenzon L."/>
            <person name="Mandel J.R."/>
            <person name="Marage G."/>
            <person name="Marchand G."/>
            <person name="Marquand E."/>
            <person name="Bret-Mestries E."/>
            <person name="Morien E."/>
            <person name="Nambeesan S."/>
            <person name="Nguyen T."/>
            <person name="Pegot-Espagnet P."/>
            <person name="Pouilly N."/>
            <person name="Raftis F."/>
            <person name="Sallet E."/>
            <person name="Schiex T."/>
            <person name="Thomas J."/>
            <person name="Vandecasteele C."/>
            <person name="Vares D."/>
            <person name="Vear F."/>
            <person name="Vautrin S."/>
            <person name="Crespi M."/>
            <person name="Mangin B."/>
            <person name="Burke J.M."/>
            <person name="Salse J."/>
            <person name="Munos S."/>
            <person name="Vincourt P."/>
            <person name="Rieseberg L.H."/>
            <person name="Langlade N.B."/>
        </authorList>
    </citation>
    <scope>NUCLEOTIDE SEQUENCE</scope>
    <source>
        <tissue evidence="1">Leaves</tissue>
    </source>
</reference>
<keyword evidence="2" id="KW-1185">Reference proteome</keyword>
<dbReference type="EMBL" id="MNCJ02000328">
    <property type="protein sequence ID" value="KAF5773351.1"/>
    <property type="molecule type" value="Genomic_DNA"/>
</dbReference>
<proteinExistence type="predicted"/>
<sequence>MLNLSDPHKRLVENKLKKIAREVVRPMFLQLKDQVTLNLLLSGTKLEKLSPRCGGDLKPCLLAMPHNHK</sequence>
<dbReference type="Gramene" id="mRNA:HanXRQr2_Chr13g0587701">
    <property type="protein sequence ID" value="CDS:HanXRQr2_Chr13g0587701.1"/>
    <property type="gene ID" value="HanXRQr2_Chr13g0587701"/>
</dbReference>
<comment type="caution">
    <text evidence="1">The sequence shown here is derived from an EMBL/GenBank/DDBJ whole genome shotgun (WGS) entry which is preliminary data.</text>
</comment>
<dbReference type="AlphaFoldDB" id="A0A9K3HBT3"/>
<protein>
    <submittedName>
        <fullName evidence="1">Uncharacterized protein</fullName>
    </submittedName>
</protein>
<evidence type="ECO:0000313" key="2">
    <source>
        <dbReference type="Proteomes" id="UP000215914"/>
    </source>
</evidence>
<name>A0A9K3HBT3_HELAN</name>
<accession>A0A9K3HBT3</accession>
<evidence type="ECO:0000313" key="1">
    <source>
        <dbReference type="EMBL" id="KAF5773351.1"/>
    </source>
</evidence>
<gene>
    <name evidence="1" type="ORF">HanXRQr2_Chr13g0587701</name>
</gene>